<evidence type="ECO:0000313" key="1">
    <source>
        <dbReference type="EMBL" id="RDY10369.1"/>
    </source>
</evidence>
<protein>
    <recommendedName>
        <fullName evidence="3">Mitochondrial protein</fullName>
    </recommendedName>
</protein>
<sequence length="51" mass="6018">MITSLPNLASVREVRSFLGHARFYRMFIKNFNKIALPLSKLLEKDVDFKFD</sequence>
<dbReference type="Proteomes" id="UP000257109">
    <property type="component" value="Unassembled WGS sequence"/>
</dbReference>
<organism evidence="1 2">
    <name type="scientific">Mucuna pruriens</name>
    <name type="common">Velvet bean</name>
    <name type="synonym">Dolichos pruriens</name>
    <dbReference type="NCBI Taxonomy" id="157652"/>
    <lineage>
        <taxon>Eukaryota</taxon>
        <taxon>Viridiplantae</taxon>
        <taxon>Streptophyta</taxon>
        <taxon>Embryophyta</taxon>
        <taxon>Tracheophyta</taxon>
        <taxon>Spermatophyta</taxon>
        <taxon>Magnoliopsida</taxon>
        <taxon>eudicotyledons</taxon>
        <taxon>Gunneridae</taxon>
        <taxon>Pentapetalae</taxon>
        <taxon>rosids</taxon>
        <taxon>fabids</taxon>
        <taxon>Fabales</taxon>
        <taxon>Fabaceae</taxon>
        <taxon>Papilionoideae</taxon>
        <taxon>50 kb inversion clade</taxon>
        <taxon>NPAAA clade</taxon>
        <taxon>indigoferoid/millettioid clade</taxon>
        <taxon>Phaseoleae</taxon>
        <taxon>Mucuna</taxon>
    </lineage>
</organism>
<feature type="non-terminal residue" evidence="1">
    <location>
        <position position="51"/>
    </location>
</feature>
<dbReference type="OrthoDB" id="2020560at2759"/>
<dbReference type="PANTHER" id="PTHR37984:SF5">
    <property type="entry name" value="PROTEIN NYNRIN-LIKE"/>
    <property type="match status" value="1"/>
</dbReference>
<dbReference type="InterPro" id="IPR043502">
    <property type="entry name" value="DNA/RNA_pol_sf"/>
</dbReference>
<dbReference type="AlphaFoldDB" id="A0A371I5S9"/>
<proteinExistence type="predicted"/>
<accession>A0A371I5S9</accession>
<evidence type="ECO:0008006" key="3">
    <source>
        <dbReference type="Google" id="ProtNLM"/>
    </source>
</evidence>
<evidence type="ECO:0000313" key="2">
    <source>
        <dbReference type="Proteomes" id="UP000257109"/>
    </source>
</evidence>
<dbReference type="EMBL" id="QJKJ01000853">
    <property type="protein sequence ID" value="RDY10369.1"/>
    <property type="molecule type" value="Genomic_DNA"/>
</dbReference>
<comment type="caution">
    <text evidence="1">The sequence shown here is derived from an EMBL/GenBank/DDBJ whole genome shotgun (WGS) entry which is preliminary data.</text>
</comment>
<dbReference type="Gene3D" id="3.30.70.270">
    <property type="match status" value="1"/>
</dbReference>
<name>A0A371I5S9_MUCPR</name>
<dbReference type="SUPFAM" id="SSF56672">
    <property type="entry name" value="DNA/RNA polymerases"/>
    <property type="match status" value="1"/>
</dbReference>
<dbReference type="InterPro" id="IPR050951">
    <property type="entry name" value="Retrovirus_Pol_polyprotein"/>
</dbReference>
<dbReference type="PANTHER" id="PTHR37984">
    <property type="entry name" value="PROTEIN CBG26694"/>
    <property type="match status" value="1"/>
</dbReference>
<keyword evidence="2" id="KW-1185">Reference proteome</keyword>
<gene>
    <name evidence="1" type="ORF">CR513_05123</name>
</gene>
<dbReference type="InterPro" id="IPR043128">
    <property type="entry name" value="Rev_trsase/Diguanyl_cyclase"/>
</dbReference>
<reference evidence="1" key="1">
    <citation type="submission" date="2018-05" db="EMBL/GenBank/DDBJ databases">
        <title>Draft genome of Mucuna pruriens seed.</title>
        <authorList>
            <person name="Nnadi N.E."/>
            <person name="Vos R."/>
            <person name="Hasami M.H."/>
            <person name="Devisetty U.K."/>
            <person name="Aguiy J.C."/>
        </authorList>
    </citation>
    <scope>NUCLEOTIDE SEQUENCE [LARGE SCALE GENOMIC DNA]</scope>
    <source>
        <strain evidence="1">JCA_2017</strain>
    </source>
</reference>